<feature type="binding site" evidence="14">
    <location>
        <position position="367"/>
    </location>
    <ligand>
        <name>S-adenosyl-L-methionine</name>
        <dbReference type="ChEBI" id="CHEBI:59789"/>
    </ligand>
</feature>
<dbReference type="InterPro" id="IPR006027">
    <property type="entry name" value="NusB_RsmB_TIM44"/>
</dbReference>
<dbReference type="Gene3D" id="1.10.940.10">
    <property type="entry name" value="NusB-like"/>
    <property type="match status" value="1"/>
</dbReference>
<name>A0A7V3E5P1_9BACT</name>
<dbReference type="InterPro" id="IPR035926">
    <property type="entry name" value="NusB-like_sf"/>
</dbReference>
<keyword evidence="8 14" id="KW-0808">Transferase</keyword>
<dbReference type="NCBIfam" id="TIGR00563">
    <property type="entry name" value="rsmB"/>
    <property type="match status" value="1"/>
</dbReference>
<evidence type="ECO:0000256" key="3">
    <source>
        <dbReference type="ARBA" id="ARBA00007494"/>
    </source>
</evidence>
<sequence>MNHPEEMNNISGEENLSQFGDEQTESKEEFHLEEHKVVDLYQGVRGLAVKILNRVEKTDAYLEKLLDHEMRNSELSGQDKALLYEIVHGVTRWMGRLDWILTGFYKGQFSKAIPNLRNGLRVALYQILFLDKIPDHAAVNEAVEFVKKLQGQKPADLTNAILRNIIRSKNAIRYPDPEEDLIGYLAAYYSHPSWMVKRYVERFGREETEKLLLANNEKPYLTLRVNALKTTPEEFGSLLDSVHLKYRRGKYNPEFFQLQNLTNITAWEYFAKGYFNIQDESTGLACKLLDVQPGMKVLDMCAAPGGKTAFLAALMQNKGEIVAVDKFEARLKLLRKNNERLGLTCVTTVESDALEYEGGPFDRVLADVPCSGTGTLSKKPDIKWKKDIFDIRKMTETQLKLLNKAASLVKVGGAVVYSTCSIEQEENFDVVQKFLEENPNFELDSAKGKFSDDVIDEHGCIQTFPHRHQMDGAFSARLIRKR</sequence>
<dbReference type="InterPro" id="IPR018314">
    <property type="entry name" value="RsmB/NOL1/NOP2-like_CS"/>
</dbReference>
<feature type="compositionally biased region" description="Polar residues" evidence="15">
    <location>
        <begin position="8"/>
        <end position="21"/>
    </location>
</feature>
<evidence type="ECO:0000256" key="14">
    <source>
        <dbReference type="PROSITE-ProRule" id="PRU01023"/>
    </source>
</evidence>
<evidence type="ECO:0000256" key="11">
    <source>
        <dbReference type="ARBA" id="ARBA00030399"/>
    </source>
</evidence>
<dbReference type="GO" id="GO:0006355">
    <property type="term" value="P:regulation of DNA-templated transcription"/>
    <property type="evidence" value="ECO:0007669"/>
    <property type="project" value="InterPro"/>
</dbReference>
<dbReference type="SUPFAM" id="SSF53335">
    <property type="entry name" value="S-adenosyl-L-methionine-dependent methyltransferases"/>
    <property type="match status" value="1"/>
</dbReference>
<comment type="subcellular location">
    <subcellularLocation>
        <location evidence="2">Cytoplasm</location>
    </subcellularLocation>
</comment>
<feature type="binding site" evidence="14">
    <location>
        <begin position="301"/>
        <end position="307"/>
    </location>
    <ligand>
        <name>S-adenosyl-L-methionine</name>
        <dbReference type="ChEBI" id="CHEBI:59789"/>
    </ligand>
</feature>
<evidence type="ECO:0000259" key="16">
    <source>
        <dbReference type="PROSITE" id="PS51686"/>
    </source>
</evidence>
<proteinExistence type="inferred from homology"/>
<organism evidence="17">
    <name type="scientific">Ignavibacterium album</name>
    <dbReference type="NCBI Taxonomy" id="591197"/>
    <lineage>
        <taxon>Bacteria</taxon>
        <taxon>Pseudomonadati</taxon>
        <taxon>Ignavibacteriota</taxon>
        <taxon>Ignavibacteria</taxon>
        <taxon>Ignavibacteriales</taxon>
        <taxon>Ignavibacteriaceae</taxon>
        <taxon>Ignavibacterium</taxon>
    </lineage>
</organism>
<dbReference type="Gene3D" id="3.30.70.1170">
    <property type="entry name" value="Sun protein, domain 3"/>
    <property type="match status" value="1"/>
</dbReference>
<evidence type="ECO:0000256" key="1">
    <source>
        <dbReference type="ARBA" id="ARBA00002724"/>
    </source>
</evidence>
<keyword evidence="9 14" id="KW-0949">S-adenosyl-L-methionine</keyword>
<dbReference type="Pfam" id="PF01189">
    <property type="entry name" value="Methyltr_RsmB-F"/>
    <property type="match status" value="1"/>
</dbReference>
<dbReference type="PRINTS" id="PR02008">
    <property type="entry name" value="RCMTFAMILY"/>
</dbReference>
<dbReference type="InterPro" id="IPR054728">
    <property type="entry name" value="RsmB-like_ferredoxin"/>
</dbReference>
<comment type="similarity">
    <text evidence="3 14">Belongs to the class I-like SAM-binding methyltransferase superfamily. RsmB/NOP family.</text>
</comment>
<dbReference type="Pfam" id="PF01029">
    <property type="entry name" value="NusB"/>
    <property type="match status" value="1"/>
</dbReference>
<evidence type="ECO:0000256" key="10">
    <source>
        <dbReference type="ARBA" id="ARBA00022884"/>
    </source>
</evidence>
<dbReference type="GO" id="GO:0003723">
    <property type="term" value="F:RNA binding"/>
    <property type="evidence" value="ECO:0007669"/>
    <property type="project" value="UniProtKB-UniRule"/>
</dbReference>
<evidence type="ECO:0000256" key="8">
    <source>
        <dbReference type="ARBA" id="ARBA00022679"/>
    </source>
</evidence>
<evidence type="ECO:0000256" key="12">
    <source>
        <dbReference type="ARBA" id="ARBA00031088"/>
    </source>
</evidence>
<dbReference type="InterPro" id="IPR049560">
    <property type="entry name" value="MeTrfase_RsmB-F_NOP2_cat"/>
</dbReference>
<comment type="caution">
    <text evidence="14">Lacks conserved residue(s) required for the propagation of feature annotation.</text>
</comment>
<dbReference type="EC" id="2.1.1.176" evidence="4"/>
<dbReference type="PROSITE" id="PS01153">
    <property type="entry name" value="NOL1_NOP2_SUN"/>
    <property type="match status" value="1"/>
</dbReference>
<evidence type="ECO:0000256" key="5">
    <source>
        <dbReference type="ARBA" id="ARBA00022490"/>
    </source>
</evidence>
<dbReference type="SUPFAM" id="SSF48013">
    <property type="entry name" value="NusB-like"/>
    <property type="match status" value="1"/>
</dbReference>
<feature type="active site" description="Nucleophile" evidence="14">
    <location>
        <position position="420"/>
    </location>
</feature>
<dbReference type="InterPro" id="IPR029063">
    <property type="entry name" value="SAM-dependent_MTases_sf"/>
</dbReference>
<dbReference type="PROSITE" id="PS51686">
    <property type="entry name" value="SAM_MT_RSMB_NOP"/>
    <property type="match status" value="1"/>
</dbReference>
<dbReference type="GO" id="GO:0005737">
    <property type="term" value="C:cytoplasm"/>
    <property type="evidence" value="ECO:0007669"/>
    <property type="project" value="UniProtKB-SubCell"/>
</dbReference>
<reference evidence="17" key="1">
    <citation type="journal article" date="2020" name="mSystems">
        <title>Genome- and Community-Level Interaction Insights into Carbon Utilization and Element Cycling Functions of Hydrothermarchaeota in Hydrothermal Sediment.</title>
        <authorList>
            <person name="Zhou Z."/>
            <person name="Liu Y."/>
            <person name="Xu W."/>
            <person name="Pan J."/>
            <person name="Luo Z.H."/>
            <person name="Li M."/>
        </authorList>
    </citation>
    <scope>NUCLEOTIDE SEQUENCE [LARGE SCALE GENOMIC DNA]</scope>
    <source>
        <strain evidence="17">SpSt-479</strain>
    </source>
</reference>
<keyword evidence="7 14" id="KW-0489">Methyltransferase</keyword>
<dbReference type="PANTHER" id="PTHR22807">
    <property type="entry name" value="NOP2 YEAST -RELATED NOL1/NOP2/FMU SUN DOMAIN-CONTAINING"/>
    <property type="match status" value="1"/>
</dbReference>
<evidence type="ECO:0000256" key="15">
    <source>
        <dbReference type="SAM" id="MobiDB-lite"/>
    </source>
</evidence>
<feature type="domain" description="SAM-dependent MTase RsmB/NOP-type" evidence="16">
    <location>
        <begin position="211"/>
        <end position="481"/>
    </location>
</feature>
<evidence type="ECO:0000256" key="13">
    <source>
        <dbReference type="ARBA" id="ARBA00047283"/>
    </source>
</evidence>
<comment type="catalytic activity">
    <reaction evidence="13">
        <text>cytidine(967) in 16S rRNA + S-adenosyl-L-methionine = 5-methylcytidine(967) in 16S rRNA + S-adenosyl-L-homocysteine + H(+)</text>
        <dbReference type="Rhea" id="RHEA:42748"/>
        <dbReference type="Rhea" id="RHEA-COMP:10219"/>
        <dbReference type="Rhea" id="RHEA-COMP:10220"/>
        <dbReference type="ChEBI" id="CHEBI:15378"/>
        <dbReference type="ChEBI" id="CHEBI:57856"/>
        <dbReference type="ChEBI" id="CHEBI:59789"/>
        <dbReference type="ChEBI" id="CHEBI:74483"/>
        <dbReference type="ChEBI" id="CHEBI:82748"/>
        <dbReference type="EC" id="2.1.1.176"/>
    </reaction>
</comment>
<dbReference type="PANTHER" id="PTHR22807:SF61">
    <property type="entry name" value="NOL1_NOP2_SUN FAMILY PROTEIN _ ANTITERMINATION NUSB DOMAIN-CONTAINING PROTEIN"/>
    <property type="match status" value="1"/>
</dbReference>
<dbReference type="InterPro" id="IPR001678">
    <property type="entry name" value="MeTrfase_RsmB-F_NOP2_dom"/>
</dbReference>
<comment type="function">
    <text evidence="1">Specifically methylates the cytosine at position 967 (m5C967) of 16S rRNA.</text>
</comment>
<keyword evidence="6" id="KW-0698">rRNA processing</keyword>
<dbReference type="Pfam" id="PF22458">
    <property type="entry name" value="RsmF-B_ferredox"/>
    <property type="match status" value="1"/>
</dbReference>
<keyword evidence="5" id="KW-0963">Cytoplasm</keyword>
<dbReference type="Gene3D" id="3.40.50.150">
    <property type="entry name" value="Vaccinia Virus protein VP39"/>
    <property type="match status" value="1"/>
</dbReference>
<evidence type="ECO:0000256" key="2">
    <source>
        <dbReference type="ARBA" id="ARBA00004496"/>
    </source>
</evidence>
<evidence type="ECO:0000256" key="6">
    <source>
        <dbReference type="ARBA" id="ARBA00022552"/>
    </source>
</evidence>
<dbReference type="FunFam" id="3.40.50.150:FF:000022">
    <property type="entry name" value="Ribosomal RNA small subunit methyltransferase B"/>
    <property type="match status" value="1"/>
</dbReference>
<evidence type="ECO:0000256" key="9">
    <source>
        <dbReference type="ARBA" id="ARBA00022691"/>
    </source>
</evidence>
<dbReference type="NCBIfam" id="NF011494">
    <property type="entry name" value="PRK14902.1"/>
    <property type="match status" value="1"/>
</dbReference>
<evidence type="ECO:0000313" key="17">
    <source>
        <dbReference type="EMBL" id="HFI89941.1"/>
    </source>
</evidence>
<dbReference type="CDD" id="cd02440">
    <property type="entry name" value="AdoMet_MTases"/>
    <property type="match status" value="1"/>
</dbReference>
<evidence type="ECO:0000256" key="4">
    <source>
        <dbReference type="ARBA" id="ARBA00012140"/>
    </source>
</evidence>
<dbReference type="AlphaFoldDB" id="A0A7V3E5P1"/>
<evidence type="ECO:0000256" key="7">
    <source>
        <dbReference type="ARBA" id="ARBA00022603"/>
    </source>
</evidence>
<comment type="caution">
    <text evidence="17">The sequence shown here is derived from an EMBL/GenBank/DDBJ whole genome shotgun (WGS) entry which is preliminary data.</text>
</comment>
<feature type="region of interest" description="Disordered" evidence="15">
    <location>
        <begin position="1"/>
        <end position="25"/>
    </location>
</feature>
<accession>A0A7V3E5P1</accession>
<dbReference type="GO" id="GO:0008649">
    <property type="term" value="F:rRNA methyltransferase activity"/>
    <property type="evidence" value="ECO:0007669"/>
    <property type="project" value="InterPro"/>
</dbReference>
<feature type="binding site" evidence="14">
    <location>
        <position position="325"/>
    </location>
    <ligand>
        <name>S-adenosyl-L-methionine</name>
        <dbReference type="ChEBI" id="CHEBI:59789"/>
    </ligand>
</feature>
<keyword evidence="10 14" id="KW-0694">RNA-binding</keyword>
<dbReference type="InterPro" id="IPR004573">
    <property type="entry name" value="rRNA_ssu_MeTfrase_B"/>
</dbReference>
<gene>
    <name evidence="17" type="primary">rsmB</name>
    <name evidence="17" type="ORF">ENS31_00255</name>
</gene>
<dbReference type="EMBL" id="DSUJ01000002">
    <property type="protein sequence ID" value="HFI89941.1"/>
    <property type="molecule type" value="Genomic_DNA"/>
</dbReference>
<dbReference type="InterPro" id="IPR023267">
    <property type="entry name" value="RCMT"/>
</dbReference>
<protein>
    <recommendedName>
        <fullName evidence="4">16S rRNA (cytosine(967)-C(5))-methyltransferase</fullName>
        <ecNumber evidence="4">2.1.1.176</ecNumber>
    </recommendedName>
    <alternativeName>
        <fullName evidence="11">16S rRNA m5C967 methyltransferase</fullName>
    </alternativeName>
    <alternativeName>
        <fullName evidence="12">rRNA (cytosine-C(5)-)-methyltransferase RsmB</fullName>
    </alternativeName>
</protein>